<feature type="region of interest" description="Disordered" evidence="6">
    <location>
        <begin position="1"/>
        <end position="118"/>
    </location>
</feature>
<reference evidence="7" key="1">
    <citation type="journal article" date="2020" name="Stud. Mycol.">
        <title>101 Dothideomycetes genomes: a test case for predicting lifestyles and emergence of pathogens.</title>
        <authorList>
            <person name="Haridas S."/>
            <person name="Albert R."/>
            <person name="Binder M."/>
            <person name="Bloem J."/>
            <person name="Labutti K."/>
            <person name="Salamov A."/>
            <person name="Andreopoulos B."/>
            <person name="Baker S."/>
            <person name="Barry K."/>
            <person name="Bills G."/>
            <person name="Bluhm B."/>
            <person name="Cannon C."/>
            <person name="Castanera R."/>
            <person name="Culley D."/>
            <person name="Daum C."/>
            <person name="Ezra D."/>
            <person name="Gonzalez J."/>
            <person name="Henrissat B."/>
            <person name="Kuo A."/>
            <person name="Liang C."/>
            <person name="Lipzen A."/>
            <person name="Lutzoni F."/>
            <person name="Magnuson J."/>
            <person name="Mondo S."/>
            <person name="Nolan M."/>
            <person name="Ohm R."/>
            <person name="Pangilinan J."/>
            <person name="Park H.-J."/>
            <person name="Ramirez L."/>
            <person name="Alfaro M."/>
            <person name="Sun H."/>
            <person name="Tritt A."/>
            <person name="Yoshinaga Y."/>
            <person name="Zwiers L.-H."/>
            <person name="Turgeon B."/>
            <person name="Goodwin S."/>
            <person name="Spatafora J."/>
            <person name="Crous P."/>
            <person name="Grigoriev I."/>
        </authorList>
    </citation>
    <scope>NUCLEOTIDE SEQUENCE</scope>
    <source>
        <strain evidence="7">ATCC 16933</strain>
    </source>
</reference>
<feature type="compositionally biased region" description="Basic residues" evidence="6">
    <location>
        <begin position="50"/>
        <end position="60"/>
    </location>
</feature>
<dbReference type="AlphaFoldDB" id="A0A6A6NYF0"/>
<dbReference type="OrthoDB" id="412109at2759"/>
<name>A0A6A6NYF0_9PEZI</name>
<dbReference type="Proteomes" id="UP000799766">
    <property type="component" value="Unassembled WGS sequence"/>
</dbReference>
<sequence>MDSAPDLSAEMIEKKPEDDNNLCPRATKFRFKSHKKRRHPSRSRSASPARKSRSHKHRHRDPFDEGDSDGRHRRRHRHRNREHVSHRNAARKGFAANGVAGGPDELGDEEEENAYYKRTAEEDAAFRASMMDAMAEDEGAAYWEGVLGDDDREYEQTSQDNPSRGPGLGVPGLENMTDEEYAAYMRSGMYERQRARNTWEREQIQKEKEKRRQREKERRRLEREVEDEKQDFMKRVEQSLRSGQTRKDTKASWTRYLDRWNTLANAQQNASGSEEVDGKARDVIPWPVRTGSWRSVAADAVEEFFNTAPPASEDPTSLLKIERVRWHPDKMQQRFGSHGIDEETLKLVTAVFQVVDRLWSEARQRTGKG</sequence>
<accession>A0A6A6NYF0</accession>
<dbReference type="PANTHER" id="PTHR15263">
    <property type="entry name" value="I-KAPPA-B-LIKE PROTEIN IKBL"/>
    <property type="match status" value="1"/>
</dbReference>
<comment type="subcellular location">
    <subcellularLocation>
        <location evidence="1">Nucleus</location>
    </subcellularLocation>
</comment>
<dbReference type="EMBL" id="MU001683">
    <property type="protein sequence ID" value="KAF2456527.1"/>
    <property type="molecule type" value="Genomic_DNA"/>
</dbReference>
<keyword evidence="2" id="KW-0597">Phosphoprotein</keyword>
<evidence type="ECO:0000313" key="8">
    <source>
        <dbReference type="Proteomes" id="UP000799766"/>
    </source>
</evidence>
<evidence type="ECO:0000256" key="3">
    <source>
        <dbReference type="ARBA" id="ARBA00022737"/>
    </source>
</evidence>
<keyword evidence="4" id="KW-0040">ANK repeat</keyword>
<dbReference type="GO" id="GO:0005634">
    <property type="term" value="C:nucleus"/>
    <property type="evidence" value="ECO:0007669"/>
    <property type="project" value="UniProtKB-SubCell"/>
</dbReference>
<proteinExistence type="predicted"/>
<feature type="compositionally biased region" description="Basic residues" evidence="6">
    <location>
        <begin position="27"/>
        <end position="42"/>
    </location>
</feature>
<protein>
    <submittedName>
        <fullName evidence="7">Uncharacterized protein</fullName>
    </submittedName>
</protein>
<dbReference type="PANTHER" id="PTHR15263:SF1">
    <property type="entry name" value="NF-KAPPA-B INHIBITOR-LIKE PROTEIN 1"/>
    <property type="match status" value="1"/>
</dbReference>
<feature type="compositionally biased region" description="Basic residues" evidence="6">
    <location>
        <begin position="71"/>
        <end position="90"/>
    </location>
</feature>
<evidence type="ECO:0000256" key="2">
    <source>
        <dbReference type="ARBA" id="ARBA00022553"/>
    </source>
</evidence>
<keyword evidence="8" id="KW-1185">Reference proteome</keyword>
<dbReference type="GO" id="GO:0043124">
    <property type="term" value="P:negative regulation of canonical NF-kappaB signal transduction"/>
    <property type="evidence" value="ECO:0007669"/>
    <property type="project" value="InterPro"/>
</dbReference>
<feature type="region of interest" description="Disordered" evidence="6">
    <location>
        <begin position="192"/>
        <end position="228"/>
    </location>
</feature>
<organism evidence="7 8">
    <name type="scientific">Lineolata rhizophorae</name>
    <dbReference type="NCBI Taxonomy" id="578093"/>
    <lineage>
        <taxon>Eukaryota</taxon>
        <taxon>Fungi</taxon>
        <taxon>Dikarya</taxon>
        <taxon>Ascomycota</taxon>
        <taxon>Pezizomycotina</taxon>
        <taxon>Dothideomycetes</taxon>
        <taxon>Dothideomycetes incertae sedis</taxon>
        <taxon>Lineolatales</taxon>
        <taxon>Lineolataceae</taxon>
        <taxon>Lineolata</taxon>
    </lineage>
</organism>
<feature type="compositionally biased region" description="Basic and acidic residues" evidence="6">
    <location>
        <begin position="192"/>
        <end position="223"/>
    </location>
</feature>
<evidence type="ECO:0000256" key="4">
    <source>
        <dbReference type="ARBA" id="ARBA00023043"/>
    </source>
</evidence>
<evidence type="ECO:0000256" key="1">
    <source>
        <dbReference type="ARBA" id="ARBA00004123"/>
    </source>
</evidence>
<evidence type="ECO:0000256" key="6">
    <source>
        <dbReference type="SAM" id="MobiDB-lite"/>
    </source>
</evidence>
<keyword evidence="3" id="KW-0677">Repeat</keyword>
<evidence type="ECO:0000313" key="7">
    <source>
        <dbReference type="EMBL" id="KAF2456527.1"/>
    </source>
</evidence>
<dbReference type="InterPro" id="IPR038753">
    <property type="entry name" value="NFKBIL1"/>
</dbReference>
<evidence type="ECO:0000256" key="5">
    <source>
        <dbReference type="ARBA" id="ARBA00023242"/>
    </source>
</evidence>
<feature type="region of interest" description="Disordered" evidence="6">
    <location>
        <begin position="142"/>
        <end position="176"/>
    </location>
</feature>
<keyword evidence="5" id="KW-0539">Nucleus</keyword>
<gene>
    <name evidence="7" type="ORF">BDY21DRAFT_347458</name>
</gene>